<dbReference type="KEGG" id="hmu:Hmuk_0494"/>
<evidence type="ECO:0000313" key="1">
    <source>
        <dbReference type="EMBL" id="ACV46628.1"/>
    </source>
</evidence>
<reference evidence="1 2" key="1">
    <citation type="journal article" date="2009" name="Stand. Genomic Sci.">
        <title>Complete genome sequence of Halomicrobium mukohataei type strain (arg-2).</title>
        <authorList>
            <person name="Tindall B.J."/>
            <person name="Schneider S."/>
            <person name="Lapidus A."/>
            <person name="Copeland A."/>
            <person name="Glavina Del Rio T."/>
            <person name="Nolan M."/>
            <person name="Lucas S."/>
            <person name="Chen F."/>
            <person name="Tice H."/>
            <person name="Cheng J.F."/>
            <person name="Saunders E."/>
            <person name="Bruce D."/>
            <person name="Goodwin L."/>
            <person name="Pitluck S."/>
            <person name="Mikhailova N."/>
            <person name="Pati A."/>
            <person name="Ivanova N."/>
            <person name="Mavrommatis K."/>
            <person name="Chen A."/>
            <person name="Palaniappan K."/>
            <person name="Chain P."/>
            <person name="Land M."/>
            <person name="Hauser L."/>
            <person name="Chang Y.J."/>
            <person name="Jeffries C.D."/>
            <person name="Brettin T."/>
            <person name="Han C."/>
            <person name="Rohde M."/>
            <person name="Goker M."/>
            <person name="Bristow J."/>
            <person name="Eisen J.A."/>
            <person name="Markowitz V."/>
            <person name="Hugenholtz P."/>
            <person name="Klenk H.P."/>
            <person name="Kyrpides N.C."/>
            <person name="Detter J.C."/>
        </authorList>
    </citation>
    <scope>NUCLEOTIDE SEQUENCE [LARGE SCALE GENOMIC DNA]</scope>
    <source>
        <strain evidence="2">ATCC 700874 / DSM 12286 / JCM 9738 / NCIMB 13541</strain>
    </source>
</reference>
<organism evidence="1 2">
    <name type="scientific">Halomicrobium mukohataei (strain ATCC 700874 / DSM 12286 / JCM 9738 / NCIMB 13541)</name>
    <name type="common">Haloarcula mukohataei</name>
    <dbReference type="NCBI Taxonomy" id="485914"/>
    <lineage>
        <taxon>Archaea</taxon>
        <taxon>Methanobacteriati</taxon>
        <taxon>Methanobacteriota</taxon>
        <taxon>Stenosarchaea group</taxon>
        <taxon>Halobacteria</taxon>
        <taxon>Halobacteriales</taxon>
        <taxon>Haloarculaceae</taxon>
        <taxon>Halomicrobium</taxon>
    </lineage>
</organism>
<dbReference type="GeneID" id="54763477"/>
<dbReference type="HOGENOM" id="CLU_3163007_0_0_2"/>
<protein>
    <submittedName>
        <fullName evidence="1">Uncharacterized protein</fullName>
    </submittedName>
</protein>
<dbReference type="Proteomes" id="UP000001746">
    <property type="component" value="Chromosome"/>
</dbReference>
<dbReference type="AlphaFoldDB" id="C7NYG7"/>
<dbReference type="RefSeq" id="WP_012808021.1">
    <property type="nucleotide sequence ID" value="NC_013202.1"/>
</dbReference>
<keyword evidence="2" id="KW-1185">Reference proteome</keyword>
<name>C7NYG7_HALMD</name>
<gene>
    <name evidence="1" type="ordered locus">Hmuk_0494</name>
</gene>
<accession>C7NYG7</accession>
<evidence type="ECO:0000313" key="2">
    <source>
        <dbReference type="Proteomes" id="UP000001746"/>
    </source>
</evidence>
<sequence length="47" mass="5460">MSTHEQTPAPSDRRIWFEGRCTCGNVGECTYVDGEETCTDCFWEVRR</sequence>
<proteinExistence type="predicted"/>
<dbReference type="EMBL" id="CP001688">
    <property type="protein sequence ID" value="ACV46628.1"/>
    <property type="molecule type" value="Genomic_DNA"/>
</dbReference>
<dbReference type="STRING" id="485914.Hmuk_0494"/>